<comment type="caution">
    <text evidence="1">The sequence shown here is derived from an EMBL/GenBank/DDBJ whole genome shotgun (WGS) entry which is preliminary data.</text>
</comment>
<reference evidence="1" key="1">
    <citation type="journal article" date="2015" name="Nature">
        <title>Complex archaea that bridge the gap between prokaryotes and eukaryotes.</title>
        <authorList>
            <person name="Spang A."/>
            <person name="Saw J.H."/>
            <person name="Jorgensen S.L."/>
            <person name="Zaremba-Niedzwiedzka K."/>
            <person name="Martijn J."/>
            <person name="Lind A.E."/>
            <person name="van Eijk R."/>
            <person name="Schleper C."/>
            <person name="Guy L."/>
            <person name="Ettema T.J."/>
        </authorList>
    </citation>
    <scope>NUCLEOTIDE SEQUENCE</scope>
</reference>
<accession>A0A0F9N393</accession>
<sequence length="61" mass="7168">SVIIYANQTQRAKIFGIKKVLKILKTEKNAKALENDICSLDEFRNLTPIEETKRRKDKYEN</sequence>
<dbReference type="EMBL" id="LAZR01008882">
    <property type="protein sequence ID" value="KKM75997.1"/>
    <property type="molecule type" value="Genomic_DNA"/>
</dbReference>
<gene>
    <name evidence="1" type="ORF">LCGC14_1384620</name>
</gene>
<organism evidence="1">
    <name type="scientific">marine sediment metagenome</name>
    <dbReference type="NCBI Taxonomy" id="412755"/>
    <lineage>
        <taxon>unclassified sequences</taxon>
        <taxon>metagenomes</taxon>
        <taxon>ecological metagenomes</taxon>
    </lineage>
</organism>
<protein>
    <submittedName>
        <fullName evidence="1">Uncharacterized protein</fullName>
    </submittedName>
</protein>
<dbReference type="AlphaFoldDB" id="A0A0F9N393"/>
<name>A0A0F9N393_9ZZZZ</name>
<proteinExistence type="predicted"/>
<evidence type="ECO:0000313" key="1">
    <source>
        <dbReference type="EMBL" id="KKM75997.1"/>
    </source>
</evidence>
<feature type="non-terminal residue" evidence="1">
    <location>
        <position position="1"/>
    </location>
</feature>